<name>A0A9W6YH95_9STRA</name>
<keyword evidence="5" id="KW-0560">Oxidoreductase</keyword>
<dbReference type="InterPro" id="IPR036851">
    <property type="entry name" value="Chloroperoxidase-like_sf"/>
</dbReference>
<dbReference type="PANTHER" id="PTHR33577">
    <property type="entry name" value="STERIGMATOCYSTIN BIOSYNTHESIS PEROXIDASE STCC-RELATED"/>
    <property type="match status" value="1"/>
</dbReference>
<protein>
    <submittedName>
        <fullName evidence="10">Unnamed protein product</fullName>
    </submittedName>
</protein>
<evidence type="ECO:0000256" key="4">
    <source>
        <dbReference type="ARBA" id="ARBA00022723"/>
    </source>
</evidence>
<dbReference type="SUPFAM" id="SSF47571">
    <property type="entry name" value="Cloroperoxidase"/>
    <property type="match status" value="1"/>
</dbReference>
<dbReference type="PANTHER" id="PTHR33577:SF9">
    <property type="entry name" value="PEROXIDASE STCC"/>
    <property type="match status" value="1"/>
</dbReference>
<organism evidence="10 11">
    <name type="scientific">Phytophthora fragariaefolia</name>
    <dbReference type="NCBI Taxonomy" id="1490495"/>
    <lineage>
        <taxon>Eukaryota</taxon>
        <taxon>Sar</taxon>
        <taxon>Stramenopiles</taxon>
        <taxon>Oomycota</taxon>
        <taxon>Peronosporomycetes</taxon>
        <taxon>Peronosporales</taxon>
        <taxon>Peronosporaceae</taxon>
        <taxon>Phytophthora</taxon>
    </lineage>
</organism>
<keyword evidence="6" id="KW-0408">Iron</keyword>
<dbReference type="Pfam" id="PF01328">
    <property type="entry name" value="Peroxidase_2"/>
    <property type="match status" value="1"/>
</dbReference>
<feature type="signal peptide" evidence="8">
    <location>
        <begin position="1"/>
        <end position="24"/>
    </location>
</feature>
<dbReference type="GO" id="GO:0046872">
    <property type="term" value="F:metal ion binding"/>
    <property type="evidence" value="ECO:0007669"/>
    <property type="project" value="UniProtKB-KW"/>
</dbReference>
<comment type="similarity">
    <text evidence="7">Belongs to the chloroperoxidase family.</text>
</comment>
<evidence type="ECO:0000256" key="1">
    <source>
        <dbReference type="ARBA" id="ARBA00001970"/>
    </source>
</evidence>
<proteinExistence type="inferred from homology"/>
<keyword evidence="4" id="KW-0479">Metal-binding</keyword>
<dbReference type="GO" id="GO:0004601">
    <property type="term" value="F:peroxidase activity"/>
    <property type="evidence" value="ECO:0007669"/>
    <property type="project" value="UniProtKB-KW"/>
</dbReference>
<evidence type="ECO:0000256" key="8">
    <source>
        <dbReference type="SAM" id="SignalP"/>
    </source>
</evidence>
<feature type="chain" id="PRO_5040745681" evidence="8">
    <location>
        <begin position="25"/>
        <end position="246"/>
    </location>
</feature>
<evidence type="ECO:0000256" key="3">
    <source>
        <dbReference type="ARBA" id="ARBA00022617"/>
    </source>
</evidence>
<evidence type="ECO:0000313" key="11">
    <source>
        <dbReference type="Proteomes" id="UP001165121"/>
    </source>
</evidence>
<comment type="cofactor">
    <cofactor evidence="1">
        <name>heme b</name>
        <dbReference type="ChEBI" id="CHEBI:60344"/>
    </cofactor>
</comment>
<evidence type="ECO:0000256" key="6">
    <source>
        <dbReference type="ARBA" id="ARBA00023004"/>
    </source>
</evidence>
<dbReference type="OrthoDB" id="407298at2759"/>
<feature type="domain" description="Heme haloperoxidase family profile" evidence="9">
    <location>
        <begin position="26"/>
        <end position="231"/>
    </location>
</feature>
<dbReference type="EMBL" id="BSXT01013702">
    <property type="protein sequence ID" value="GMF89382.1"/>
    <property type="molecule type" value="Genomic_DNA"/>
</dbReference>
<dbReference type="Proteomes" id="UP001165121">
    <property type="component" value="Unassembled WGS sequence"/>
</dbReference>
<dbReference type="PROSITE" id="PS51405">
    <property type="entry name" value="HEME_HALOPEROXIDASE"/>
    <property type="match status" value="1"/>
</dbReference>
<comment type="caution">
    <text evidence="10">The sequence shown here is derived from an EMBL/GenBank/DDBJ whole genome shotgun (WGS) entry which is preliminary data.</text>
</comment>
<evidence type="ECO:0000313" key="10">
    <source>
        <dbReference type="EMBL" id="GMF89382.1"/>
    </source>
</evidence>
<accession>A0A9W6YH95</accession>
<keyword evidence="3" id="KW-0349">Heme</keyword>
<evidence type="ECO:0000259" key="9">
    <source>
        <dbReference type="PROSITE" id="PS51405"/>
    </source>
</evidence>
<gene>
    <name evidence="10" type="ORF">Pfra01_002898100</name>
</gene>
<evidence type="ECO:0000256" key="7">
    <source>
        <dbReference type="ARBA" id="ARBA00025795"/>
    </source>
</evidence>
<dbReference type="InterPro" id="IPR000028">
    <property type="entry name" value="Chloroperoxidase"/>
</dbReference>
<dbReference type="Gene3D" id="1.10.489.10">
    <property type="entry name" value="Chloroperoxidase-like"/>
    <property type="match status" value="1"/>
</dbReference>
<keyword evidence="8" id="KW-0732">Signal</keyword>
<evidence type="ECO:0000256" key="5">
    <source>
        <dbReference type="ARBA" id="ARBA00023002"/>
    </source>
</evidence>
<keyword evidence="2" id="KW-0575">Peroxidase</keyword>
<reference evidence="10" key="1">
    <citation type="submission" date="2023-04" db="EMBL/GenBank/DDBJ databases">
        <title>Phytophthora fragariaefolia NBRC 109709.</title>
        <authorList>
            <person name="Ichikawa N."/>
            <person name="Sato H."/>
            <person name="Tonouchi N."/>
        </authorList>
    </citation>
    <scope>NUCLEOTIDE SEQUENCE</scope>
    <source>
        <strain evidence="10">NBRC 109709</strain>
    </source>
</reference>
<sequence>MVSFTRSLAVAAIATTVATTSTWALQEGEYYRPTISEASGAYGTKAPYRRAPCPALNTLANHGYLPRNGQNITHKMLSDALEKVYNIGPGVAAILVGTLPDPISLDYLGIHNKIEHDASLAHTDAYYVHDPMIVNVTLAEEFFSRAGSDGLLTNNIVAKTRKDRGNMCNSQNPECSYGLKAQSLAFLEASVLLMALGSGDTISVDHARSFIVNEKIPAGYTAPKSSVGVAAVSARAALLKAKSLGF</sequence>
<dbReference type="AlphaFoldDB" id="A0A9W6YH95"/>
<evidence type="ECO:0000256" key="2">
    <source>
        <dbReference type="ARBA" id="ARBA00022559"/>
    </source>
</evidence>
<keyword evidence="11" id="KW-1185">Reference proteome</keyword>